<evidence type="ECO:0000313" key="2">
    <source>
        <dbReference type="Proteomes" id="UP000265618"/>
    </source>
</evidence>
<name>A0A9K3D4Z5_9EUKA</name>
<proteinExistence type="predicted"/>
<dbReference type="AlphaFoldDB" id="A0A9K3D4Z5"/>
<reference evidence="1 2" key="1">
    <citation type="journal article" date="2018" name="PLoS ONE">
        <title>The draft genome of Kipferlia bialata reveals reductive genome evolution in fornicate parasites.</title>
        <authorList>
            <person name="Tanifuji G."/>
            <person name="Takabayashi S."/>
            <person name="Kume K."/>
            <person name="Takagi M."/>
            <person name="Nakayama T."/>
            <person name="Kamikawa R."/>
            <person name="Inagaki Y."/>
            <person name="Hashimoto T."/>
        </authorList>
    </citation>
    <scope>NUCLEOTIDE SEQUENCE [LARGE SCALE GENOMIC DNA]</scope>
    <source>
        <strain evidence="1">NY0173</strain>
    </source>
</reference>
<dbReference type="EMBL" id="BDIP01004317">
    <property type="protein sequence ID" value="GIQ88712.1"/>
    <property type="molecule type" value="Genomic_DNA"/>
</dbReference>
<evidence type="ECO:0000313" key="1">
    <source>
        <dbReference type="EMBL" id="GIQ88712.1"/>
    </source>
</evidence>
<accession>A0A9K3D4Z5</accession>
<comment type="caution">
    <text evidence="1">The sequence shown here is derived from an EMBL/GenBank/DDBJ whole genome shotgun (WGS) entry which is preliminary data.</text>
</comment>
<keyword evidence="2" id="KW-1185">Reference proteome</keyword>
<protein>
    <submittedName>
        <fullName evidence="1">Uncharacterized protein</fullName>
    </submittedName>
</protein>
<gene>
    <name evidence="1" type="ORF">KIPB_011022</name>
</gene>
<organism evidence="1 2">
    <name type="scientific">Kipferlia bialata</name>
    <dbReference type="NCBI Taxonomy" id="797122"/>
    <lineage>
        <taxon>Eukaryota</taxon>
        <taxon>Metamonada</taxon>
        <taxon>Carpediemonas-like organisms</taxon>
        <taxon>Kipferlia</taxon>
    </lineage>
</organism>
<dbReference type="Proteomes" id="UP000265618">
    <property type="component" value="Unassembled WGS sequence"/>
</dbReference>
<sequence length="105" mass="11272">MEESFLVNVVKVDLHEAKRYSLSVSLCSSPQGQERVEPITILTLDAGTSSRVSKRPVFGRSDFAFPVPDPGLCDLDALAFLGLSVQFEVGGLESTGSALAISIHY</sequence>